<proteinExistence type="inferred from homology"/>
<reference evidence="3" key="1">
    <citation type="journal article" date="2020" name="mSystems">
        <title>Genome- and Community-Level Interaction Insights into Carbon Utilization and Element Cycling Functions of Hydrothermarchaeota in Hydrothermal Sediment.</title>
        <authorList>
            <person name="Zhou Z."/>
            <person name="Liu Y."/>
            <person name="Xu W."/>
            <person name="Pan J."/>
            <person name="Luo Z.H."/>
            <person name="Li M."/>
        </authorList>
    </citation>
    <scope>NUCLEOTIDE SEQUENCE [LARGE SCALE GENOMIC DNA]</scope>
    <source>
        <strain evidence="3">HyVt-456</strain>
    </source>
</reference>
<dbReference type="Pfam" id="PF08327">
    <property type="entry name" value="AHSA1"/>
    <property type="match status" value="1"/>
</dbReference>
<dbReference type="SUPFAM" id="SSF55961">
    <property type="entry name" value="Bet v1-like"/>
    <property type="match status" value="1"/>
</dbReference>
<protein>
    <submittedName>
        <fullName evidence="3">Activator of HSP90 ATPase</fullName>
    </submittedName>
</protein>
<comment type="similarity">
    <text evidence="1">Belongs to the AHA1 family.</text>
</comment>
<dbReference type="InterPro" id="IPR023393">
    <property type="entry name" value="START-like_dom_sf"/>
</dbReference>
<dbReference type="AlphaFoldDB" id="A0A7V1PU91"/>
<evidence type="ECO:0000259" key="2">
    <source>
        <dbReference type="Pfam" id="PF08327"/>
    </source>
</evidence>
<evidence type="ECO:0000256" key="1">
    <source>
        <dbReference type="ARBA" id="ARBA00006817"/>
    </source>
</evidence>
<dbReference type="Gene3D" id="3.30.530.20">
    <property type="match status" value="1"/>
</dbReference>
<name>A0A7V1PU91_CALAY</name>
<organism evidence="3">
    <name type="scientific">Caldithrix abyssi</name>
    <dbReference type="NCBI Taxonomy" id="187145"/>
    <lineage>
        <taxon>Bacteria</taxon>
        <taxon>Pseudomonadati</taxon>
        <taxon>Calditrichota</taxon>
        <taxon>Calditrichia</taxon>
        <taxon>Calditrichales</taxon>
        <taxon>Calditrichaceae</taxon>
        <taxon>Caldithrix</taxon>
    </lineage>
</organism>
<accession>A0A7V1PU91</accession>
<dbReference type="EMBL" id="DRLD01000168">
    <property type="protein sequence ID" value="HED10245.1"/>
    <property type="molecule type" value="Genomic_DNA"/>
</dbReference>
<dbReference type="InterPro" id="IPR013538">
    <property type="entry name" value="ASHA1/2-like_C"/>
</dbReference>
<dbReference type="Proteomes" id="UP000886005">
    <property type="component" value="Unassembled WGS sequence"/>
</dbReference>
<sequence length="176" mass="20694">MRDPFSAYTDLQSIRYASYTNRWQSKESNTDMSSGYKINKEIKVKAHKSEVWKALTTPELITHYLMGAHVLSDWKVGSKIVYQGNFNGIDFRDEGIIDILDFERRYQYSYWSKNHGTENKPENYVSISYMIMDDNDGVIIKLTQSNYKSEKIAKSMEYIWDLILGNLKRFLENKQA</sequence>
<feature type="domain" description="Activator of Hsp90 ATPase homologue 1/2-like C-terminal" evidence="2">
    <location>
        <begin position="46"/>
        <end position="172"/>
    </location>
</feature>
<comment type="caution">
    <text evidence="3">The sequence shown here is derived from an EMBL/GenBank/DDBJ whole genome shotgun (WGS) entry which is preliminary data.</text>
</comment>
<evidence type="ECO:0000313" key="3">
    <source>
        <dbReference type="EMBL" id="HED10245.1"/>
    </source>
</evidence>
<gene>
    <name evidence="3" type="ORF">ENJ10_06125</name>
</gene>